<protein>
    <submittedName>
        <fullName evidence="2">Uncharacterized protein</fullName>
    </submittedName>
</protein>
<gene>
    <name evidence="2" type="ORF">Bca52824_011097</name>
</gene>
<dbReference type="AlphaFoldDB" id="A0A8X7WEQ5"/>
<feature type="region of interest" description="Disordered" evidence="1">
    <location>
        <begin position="311"/>
        <end position="335"/>
    </location>
</feature>
<evidence type="ECO:0000313" key="3">
    <source>
        <dbReference type="Proteomes" id="UP000886595"/>
    </source>
</evidence>
<evidence type="ECO:0000313" key="2">
    <source>
        <dbReference type="EMBL" id="KAG2328369.1"/>
    </source>
</evidence>
<evidence type="ECO:0000256" key="1">
    <source>
        <dbReference type="SAM" id="MobiDB-lite"/>
    </source>
</evidence>
<reference evidence="2 3" key="1">
    <citation type="submission" date="2020-02" db="EMBL/GenBank/DDBJ databases">
        <authorList>
            <person name="Ma Q."/>
            <person name="Huang Y."/>
            <person name="Song X."/>
            <person name="Pei D."/>
        </authorList>
    </citation>
    <scope>NUCLEOTIDE SEQUENCE [LARGE SCALE GENOMIC DNA]</scope>
    <source>
        <strain evidence="2">Sxm20200214</strain>
        <tissue evidence="2">Leaf</tissue>
    </source>
</reference>
<keyword evidence="3" id="KW-1185">Reference proteome</keyword>
<sequence>MASEVQPLDRTNQTHRTVYRFDPRTSEMELQQDPRPNDRIDRAETRFSRPTHNLAHREQPLLSCLNVAFCIRVSRVSVSRVSSVSPSIALSTSSSVNHSSIILRSEQTNWLFFLLRSSLPAPGGQERPAWWIAYGSRHAPSRFSVCVEAGMLALLRDATEVNHEDFNEGIIQVEAKRKTSQACKLHQLIKDRINNMETSNGSPQHLNKPQVLRNLFTWHHKEKGKVEADMDIEKSTKEDFETKLNITSTTLNVTQEVVFFEVDLEKERFTVQITSASVRKGGDIGMASAKLSMSKAGSNLQKQLEAYKQHSEISRCSPNESIEHLRQKFRPTKQG</sequence>
<dbReference type="EMBL" id="JAAMPC010000002">
    <property type="protein sequence ID" value="KAG2328369.1"/>
    <property type="molecule type" value="Genomic_DNA"/>
</dbReference>
<name>A0A8X7WEQ5_BRACI</name>
<organism evidence="2 3">
    <name type="scientific">Brassica carinata</name>
    <name type="common">Ethiopian mustard</name>
    <name type="synonym">Abyssinian cabbage</name>
    <dbReference type="NCBI Taxonomy" id="52824"/>
    <lineage>
        <taxon>Eukaryota</taxon>
        <taxon>Viridiplantae</taxon>
        <taxon>Streptophyta</taxon>
        <taxon>Embryophyta</taxon>
        <taxon>Tracheophyta</taxon>
        <taxon>Spermatophyta</taxon>
        <taxon>Magnoliopsida</taxon>
        <taxon>eudicotyledons</taxon>
        <taxon>Gunneridae</taxon>
        <taxon>Pentapetalae</taxon>
        <taxon>rosids</taxon>
        <taxon>malvids</taxon>
        <taxon>Brassicales</taxon>
        <taxon>Brassicaceae</taxon>
        <taxon>Brassiceae</taxon>
        <taxon>Brassica</taxon>
    </lineage>
</organism>
<accession>A0A8X7WEQ5</accession>
<proteinExistence type="predicted"/>
<comment type="caution">
    <text evidence="2">The sequence shown here is derived from an EMBL/GenBank/DDBJ whole genome shotgun (WGS) entry which is preliminary data.</text>
</comment>
<dbReference type="Proteomes" id="UP000886595">
    <property type="component" value="Unassembled WGS sequence"/>
</dbReference>